<gene>
    <name evidence="2" type="ORF">BCV72DRAFT_331084</name>
</gene>
<protein>
    <submittedName>
        <fullName evidence="2">Uncharacterized protein</fullName>
    </submittedName>
</protein>
<dbReference type="Proteomes" id="UP000242414">
    <property type="component" value="Unassembled WGS sequence"/>
</dbReference>
<keyword evidence="1" id="KW-0812">Transmembrane</keyword>
<evidence type="ECO:0000256" key="1">
    <source>
        <dbReference type="SAM" id="Phobius"/>
    </source>
</evidence>
<dbReference type="EMBL" id="KV921945">
    <property type="protein sequence ID" value="ORE05409.1"/>
    <property type="molecule type" value="Genomic_DNA"/>
</dbReference>
<dbReference type="VEuPathDB" id="FungiDB:BCV72DRAFT_331084"/>
<accession>A0A1X0R078</accession>
<keyword evidence="1" id="KW-0472">Membrane</keyword>
<organism evidence="2">
    <name type="scientific">Rhizopus microsporus var. microsporus</name>
    <dbReference type="NCBI Taxonomy" id="86635"/>
    <lineage>
        <taxon>Eukaryota</taxon>
        <taxon>Fungi</taxon>
        <taxon>Fungi incertae sedis</taxon>
        <taxon>Mucoromycota</taxon>
        <taxon>Mucoromycotina</taxon>
        <taxon>Mucoromycetes</taxon>
        <taxon>Mucorales</taxon>
        <taxon>Mucorineae</taxon>
        <taxon>Rhizopodaceae</taxon>
        <taxon>Rhizopus</taxon>
    </lineage>
</organism>
<sequence length="137" mass="16185">MLEYSQRLLLIIGKEIVDNLLLLSMTLHCLRTITVPFSFLQALQSIVIRFLSHRYFLFVSHEVCLRPRKEGEPIVLSPGTQFCALQLRWLDLFWCFKYYLLMVTPLIYQYCAIVSVPSLTWLILLYLWYLKTSDCLA</sequence>
<reference evidence="2" key="1">
    <citation type="journal article" date="2016" name="Proc. Natl. Acad. Sci. U.S.A.">
        <title>Lipid metabolic changes in an early divergent fungus govern the establishment of a mutualistic symbiosis with endobacteria.</title>
        <authorList>
            <person name="Lastovetsky O.A."/>
            <person name="Gaspar M.L."/>
            <person name="Mondo S.J."/>
            <person name="LaButti K.M."/>
            <person name="Sandor L."/>
            <person name="Grigoriev I.V."/>
            <person name="Henry S.A."/>
            <person name="Pawlowska T.E."/>
        </authorList>
    </citation>
    <scope>NUCLEOTIDE SEQUENCE [LARGE SCALE GENOMIC DNA]</scope>
    <source>
        <strain evidence="2">ATCC 52814</strain>
    </source>
</reference>
<feature type="transmembrane region" description="Helical" evidence="1">
    <location>
        <begin position="107"/>
        <end position="129"/>
    </location>
</feature>
<keyword evidence="1" id="KW-1133">Transmembrane helix</keyword>
<name>A0A1X0R078_RHIZD</name>
<dbReference type="AlphaFoldDB" id="A0A1X0R078"/>
<evidence type="ECO:0000313" key="2">
    <source>
        <dbReference type="EMBL" id="ORE05409.1"/>
    </source>
</evidence>
<proteinExistence type="predicted"/>